<feature type="domain" description="Endonuclease/exonuclease/phosphatase" evidence="2">
    <location>
        <begin position="53"/>
        <end position="401"/>
    </location>
</feature>
<feature type="compositionally biased region" description="Polar residues" evidence="1">
    <location>
        <begin position="14"/>
        <end position="34"/>
    </location>
</feature>
<feature type="region of interest" description="Disordered" evidence="1">
    <location>
        <begin position="13"/>
        <end position="48"/>
    </location>
</feature>
<accession>A0A0K2H2P2</accession>
<dbReference type="Proteomes" id="UP000058446">
    <property type="component" value="Chromosome"/>
</dbReference>
<keyword evidence="3" id="KW-0540">Nuclease</keyword>
<evidence type="ECO:0000259" key="2">
    <source>
        <dbReference type="Pfam" id="PF03372"/>
    </source>
</evidence>
<evidence type="ECO:0000313" key="3">
    <source>
        <dbReference type="EMBL" id="ALA68223.1"/>
    </source>
</evidence>
<proteinExistence type="predicted"/>
<organism evidence="3 4">
    <name type="scientific">Corynebacterium lactis RW2-5</name>
    <dbReference type="NCBI Taxonomy" id="1408189"/>
    <lineage>
        <taxon>Bacteria</taxon>
        <taxon>Bacillati</taxon>
        <taxon>Actinomycetota</taxon>
        <taxon>Actinomycetes</taxon>
        <taxon>Mycobacteriales</taxon>
        <taxon>Corynebacteriaceae</taxon>
        <taxon>Corynebacterium</taxon>
    </lineage>
</organism>
<dbReference type="Pfam" id="PF03372">
    <property type="entry name" value="Exo_endo_phos"/>
    <property type="match status" value="1"/>
</dbReference>
<dbReference type="PATRIC" id="fig|1408189.4.peg.2352"/>
<evidence type="ECO:0000313" key="4">
    <source>
        <dbReference type="Proteomes" id="UP000058446"/>
    </source>
</evidence>
<name>A0A0K2H2P2_9CORY</name>
<dbReference type="Gene3D" id="3.60.10.10">
    <property type="entry name" value="Endonuclease/exonuclease/phosphatase"/>
    <property type="match status" value="1"/>
</dbReference>
<sequence length="410" mass="44195">MLIPGFMLGLAGCSPSNSGESDAQSTTTSTNSTEAKAENSAGASENKGLVAATYNTSLNRDTSGELLKDLQEGDEQARNIAAVIQHNSPDVVILNEFDYDEGNEALKLFRDKYLGAGQKGQDAIDYPYIFSAPVNTGVDSGMDLDGNGKLGDPGDAYGFGKHPGQYGMAILSKYPLDEANARTFQNLKWADMPDNRIPVDFYEQAAPGSVEQLRLSSKSHWDVPVKFDEENIHLLVSHPTPPSFDGPEKRNSRRNGDEIRLMADYIAGGERAEWIVDDKGQRGGLAPDERFIVFGDNNSDPADGDNSGATGIGQILDLKEICDSQPTSKGAVLAAQVEGSPEHKNPDEQDTADFSEPKPGNLRADYVLPSCNLPQADSGVFWPAEGEELSDLMGSDATSDHHLVWVRLKA</sequence>
<dbReference type="InterPro" id="IPR036691">
    <property type="entry name" value="Endo/exonu/phosph_ase_sf"/>
</dbReference>
<dbReference type="SUPFAM" id="SSF56219">
    <property type="entry name" value="DNase I-like"/>
    <property type="match status" value="1"/>
</dbReference>
<evidence type="ECO:0000256" key="1">
    <source>
        <dbReference type="SAM" id="MobiDB-lite"/>
    </source>
</evidence>
<gene>
    <name evidence="3" type="ORF">CLAC_11655</name>
</gene>
<feature type="region of interest" description="Disordered" evidence="1">
    <location>
        <begin position="327"/>
        <end position="360"/>
    </location>
</feature>
<keyword evidence="3" id="KW-0255">Endonuclease</keyword>
<reference evidence="3 4" key="1">
    <citation type="submission" date="2013-10" db="EMBL/GenBank/DDBJ databases">
        <title>Complete genome sequence of Corynebacterium lactis DSM 45799(T), isolated from raw cow milk.</title>
        <authorList>
            <person name="Ruckert C."/>
            <person name="Albersmeier A."/>
            <person name="Lipski A."/>
            <person name="Kalinowski J."/>
        </authorList>
    </citation>
    <scope>NUCLEOTIDE SEQUENCE [LARGE SCALE GENOMIC DNA]</scope>
    <source>
        <strain evidence="3 4">RW2-5</strain>
    </source>
</reference>
<dbReference type="KEGG" id="clw:CLAC_11655"/>
<keyword evidence="3" id="KW-0378">Hydrolase</keyword>
<dbReference type="AlphaFoldDB" id="A0A0K2H2P2"/>
<dbReference type="STRING" id="1408189.CLAC_11655"/>
<feature type="region of interest" description="Disordered" evidence="1">
    <location>
        <begin position="236"/>
        <end position="256"/>
    </location>
</feature>
<dbReference type="InterPro" id="IPR005135">
    <property type="entry name" value="Endo/exonuclease/phosphatase"/>
</dbReference>
<feature type="compositionally biased region" description="Basic and acidic residues" evidence="1">
    <location>
        <begin position="246"/>
        <end position="256"/>
    </location>
</feature>
<dbReference type="GO" id="GO:0004519">
    <property type="term" value="F:endonuclease activity"/>
    <property type="evidence" value="ECO:0007669"/>
    <property type="project" value="UniProtKB-KW"/>
</dbReference>
<protein>
    <submittedName>
        <fullName evidence="3">Endonuclease</fullName>
    </submittedName>
</protein>
<dbReference type="EMBL" id="CP006841">
    <property type="protein sequence ID" value="ALA68223.1"/>
    <property type="molecule type" value="Genomic_DNA"/>
</dbReference>
<keyword evidence="4" id="KW-1185">Reference proteome</keyword>